<protein>
    <submittedName>
        <fullName evidence="6">Methyltransferase domain-containing protein</fullName>
    </submittedName>
</protein>
<name>A0A9D9NLG9_9BACT</name>
<evidence type="ECO:0000313" key="7">
    <source>
        <dbReference type="Proteomes" id="UP000823771"/>
    </source>
</evidence>
<organism evidence="6 7">
    <name type="scientific">Candidatus Cryptobacteroides excrementipullorum</name>
    <dbReference type="NCBI Taxonomy" id="2840761"/>
    <lineage>
        <taxon>Bacteria</taxon>
        <taxon>Pseudomonadati</taxon>
        <taxon>Bacteroidota</taxon>
        <taxon>Bacteroidia</taxon>
        <taxon>Bacteroidales</taxon>
        <taxon>Candidatus Cryptobacteroides</taxon>
    </lineage>
</organism>
<dbReference type="AlphaFoldDB" id="A0A9D9NLG9"/>
<keyword evidence="1 6" id="KW-0489">Methyltransferase</keyword>
<keyword evidence="2" id="KW-0808">Transferase</keyword>
<dbReference type="EMBL" id="JADILZ010000040">
    <property type="protein sequence ID" value="MBO8478099.1"/>
    <property type="molecule type" value="Genomic_DNA"/>
</dbReference>
<evidence type="ECO:0000256" key="2">
    <source>
        <dbReference type="ARBA" id="ARBA00022679"/>
    </source>
</evidence>
<sequence>MPRRIDNSKTVSAEQAQRNAHLIASGAIVFQVARVMVRTGIFACISSEGRTMEEIAASTGLPLYGVKVLLEASLTAGTVEKKDGLWSLSKTGWFLLNDPMVKVDMDFNHDVNYRGFFYLEESVRNGKPEGLKTLGEWPTIYEGLSSLEPQVRKSWFAFDHFYSDSSFGKALEIVFATHPARILDIGGNTGKWAMQCTSYDPAVELTIMDLPQQIGLMKENTASFRHRDRISGYPADILDVNTVFPTGYDVVWMSQFLDCFSSAQAAGILERARKALADGGRIFIMETLWDRQKYDTAAFDLTQISLYFTVMANGNSKMFSTDDLVSCIREAGLSVAAIHDDIGYGHSILECVPEK</sequence>
<reference evidence="6" key="1">
    <citation type="submission" date="2020-10" db="EMBL/GenBank/DDBJ databases">
        <authorList>
            <person name="Gilroy R."/>
        </authorList>
    </citation>
    <scope>NUCLEOTIDE SEQUENCE</scope>
    <source>
        <strain evidence="6">2478</strain>
    </source>
</reference>
<dbReference type="InterPro" id="IPR016461">
    <property type="entry name" value="COMT-like"/>
</dbReference>
<dbReference type="Gene3D" id="1.20.58.1390">
    <property type="match status" value="1"/>
</dbReference>
<keyword evidence="3" id="KW-0949">S-adenosyl-L-methionine</keyword>
<dbReference type="PANTHER" id="PTHR43712:SF2">
    <property type="entry name" value="O-METHYLTRANSFERASE CICE"/>
    <property type="match status" value="1"/>
</dbReference>
<evidence type="ECO:0000256" key="1">
    <source>
        <dbReference type="ARBA" id="ARBA00022603"/>
    </source>
</evidence>
<dbReference type="CDD" id="cd02440">
    <property type="entry name" value="AdoMet_MTases"/>
    <property type="match status" value="1"/>
</dbReference>
<accession>A0A9D9NLG9</accession>
<dbReference type="SUPFAM" id="SSF53335">
    <property type="entry name" value="S-adenosyl-L-methionine-dependent methyltransferases"/>
    <property type="match status" value="1"/>
</dbReference>
<comment type="caution">
    <text evidence="6">The sequence shown here is derived from an EMBL/GenBank/DDBJ whole genome shotgun (WGS) entry which is preliminary data.</text>
</comment>
<dbReference type="Proteomes" id="UP000823771">
    <property type="component" value="Unassembled WGS sequence"/>
</dbReference>
<dbReference type="Gene3D" id="1.10.10.10">
    <property type="entry name" value="Winged helix-like DNA-binding domain superfamily/Winged helix DNA-binding domain"/>
    <property type="match status" value="1"/>
</dbReference>
<dbReference type="InterPro" id="IPR036390">
    <property type="entry name" value="WH_DNA-bd_sf"/>
</dbReference>
<dbReference type="Pfam" id="PF21212">
    <property type="entry name" value="Dimerisation2-like_dom"/>
    <property type="match status" value="1"/>
</dbReference>
<gene>
    <name evidence="6" type="ORF">IAB80_04355</name>
</gene>
<dbReference type="InterPro" id="IPR029063">
    <property type="entry name" value="SAM-dependent_MTases_sf"/>
</dbReference>
<dbReference type="Gene3D" id="3.40.50.150">
    <property type="entry name" value="Vaccinia Virus protein VP39"/>
    <property type="match status" value="1"/>
</dbReference>
<dbReference type="InterPro" id="IPR001077">
    <property type="entry name" value="COMT_C"/>
</dbReference>
<evidence type="ECO:0000259" key="5">
    <source>
        <dbReference type="Pfam" id="PF21212"/>
    </source>
</evidence>
<proteinExistence type="predicted"/>
<dbReference type="Pfam" id="PF00891">
    <property type="entry name" value="Methyltransf_2"/>
    <property type="match status" value="1"/>
</dbReference>
<evidence type="ECO:0000313" key="6">
    <source>
        <dbReference type="EMBL" id="MBO8478099.1"/>
    </source>
</evidence>
<dbReference type="SUPFAM" id="SSF46785">
    <property type="entry name" value="Winged helix' DNA-binding domain"/>
    <property type="match status" value="1"/>
</dbReference>
<feature type="domain" description="BVU-1015-like N-terminal dimerisation-like" evidence="5">
    <location>
        <begin position="17"/>
        <end position="84"/>
    </location>
</feature>
<feature type="domain" description="O-methyltransferase C-terminal" evidence="4">
    <location>
        <begin position="167"/>
        <end position="317"/>
    </location>
</feature>
<reference evidence="6" key="2">
    <citation type="journal article" date="2021" name="PeerJ">
        <title>Extensive microbial diversity within the chicken gut microbiome revealed by metagenomics and culture.</title>
        <authorList>
            <person name="Gilroy R."/>
            <person name="Ravi A."/>
            <person name="Getino M."/>
            <person name="Pursley I."/>
            <person name="Horton D.L."/>
            <person name="Alikhan N.F."/>
            <person name="Baker D."/>
            <person name="Gharbi K."/>
            <person name="Hall N."/>
            <person name="Watson M."/>
            <person name="Adriaenssens E.M."/>
            <person name="Foster-Nyarko E."/>
            <person name="Jarju S."/>
            <person name="Secka A."/>
            <person name="Antonio M."/>
            <person name="Oren A."/>
            <person name="Chaudhuri R.R."/>
            <person name="La Ragione R."/>
            <person name="Hildebrand F."/>
            <person name="Pallen M.J."/>
        </authorList>
    </citation>
    <scope>NUCLEOTIDE SEQUENCE</scope>
    <source>
        <strain evidence="6">2478</strain>
    </source>
</reference>
<dbReference type="PANTHER" id="PTHR43712">
    <property type="entry name" value="PUTATIVE (AFU_ORTHOLOGUE AFUA_4G14580)-RELATED"/>
    <property type="match status" value="1"/>
</dbReference>
<dbReference type="InterPro" id="IPR036388">
    <property type="entry name" value="WH-like_DNA-bd_sf"/>
</dbReference>
<dbReference type="GO" id="GO:0032259">
    <property type="term" value="P:methylation"/>
    <property type="evidence" value="ECO:0007669"/>
    <property type="project" value="UniProtKB-KW"/>
</dbReference>
<evidence type="ECO:0000256" key="3">
    <source>
        <dbReference type="ARBA" id="ARBA00022691"/>
    </source>
</evidence>
<evidence type="ECO:0000259" key="4">
    <source>
        <dbReference type="Pfam" id="PF00891"/>
    </source>
</evidence>
<dbReference type="InterPro" id="IPR049480">
    <property type="entry name" value="BVU_1015-like_N"/>
</dbReference>
<dbReference type="GO" id="GO:0008171">
    <property type="term" value="F:O-methyltransferase activity"/>
    <property type="evidence" value="ECO:0007669"/>
    <property type="project" value="InterPro"/>
</dbReference>
<dbReference type="PROSITE" id="PS51683">
    <property type="entry name" value="SAM_OMT_II"/>
    <property type="match status" value="1"/>
</dbReference>